<organism evidence="3 4">
    <name type="scientific">Rhodobaculum claviforme</name>
    <dbReference type="NCBI Taxonomy" id="1549854"/>
    <lineage>
        <taxon>Bacteria</taxon>
        <taxon>Pseudomonadati</taxon>
        <taxon>Pseudomonadota</taxon>
        <taxon>Alphaproteobacteria</taxon>
        <taxon>Rhodobacterales</taxon>
        <taxon>Paracoccaceae</taxon>
        <taxon>Rhodobaculum</taxon>
    </lineage>
</organism>
<keyword evidence="2" id="KW-1133">Transmembrane helix</keyword>
<feature type="transmembrane region" description="Helical" evidence="2">
    <location>
        <begin position="59"/>
        <end position="82"/>
    </location>
</feature>
<dbReference type="Proteomes" id="UP000706333">
    <property type="component" value="Unassembled WGS sequence"/>
</dbReference>
<proteinExistence type="predicted"/>
<evidence type="ECO:0000313" key="3">
    <source>
        <dbReference type="EMBL" id="MBK5925880.1"/>
    </source>
</evidence>
<dbReference type="InterPro" id="IPR036259">
    <property type="entry name" value="MFS_trans_sf"/>
</dbReference>
<protein>
    <recommendedName>
        <fullName evidence="5">MFS transporter</fullName>
    </recommendedName>
</protein>
<feature type="transmembrane region" description="Helical" evidence="2">
    <location>
        <begin position="94"/>
        <end position="114"/>
    </location>
</feature>
<keyword evidence="2" id="KW-0472">Membrane</keyword>
<evidence type="ECO:0000256" key="1">
    <source>
        <dbReference type="SAM" id="MobiDB-lite"/>
    </source>
</evidence>
<feature type="compositionally biased region" description="Pro residues" evidence="1">
    <location>
        <begin position="1"/>
        <end position="12"/>
    </location>
</feature>
<dbReference type="SUPFAM" id="SSF103473">
    <property type="entry name" value="MFS general substrate transporter"/>
    <property type="match status" value="1"/>
</dbReference>
<keyword evidence="2" id="KW-0812">Transmembrane</keyword>
<feature type="transmembrane region" description="Helical" evidence="2">
    <location>
        <begin position="181"/>
        <end position="201"/>
    </location>
</feature>
<dbReference type="EMBL" id="NHSD01000045">
    <property type="protein sequence ID" value="MBK5925880.1"/>
    <property type="molecule type" value="Genomic_DNA"/>
</dbReference>
<feature type="transmembrane region" description="Helical" evidence="2">
    <location>
        <begin position="28"/>
        <end position="47"/>
    </location>
</feature>
<evidence type="ECO:0000256" key="2">
    <source>
        <dbReference type="SAM" id="Phobius"/>
    </source>
</evidence>
<dbReference type="Gene3D" id="1.20.1250.20">
    <property type="entry name" value="MFS general substrate transporter like domains"/>
    <property type="match status" value="1"/>
</dbReference>
<evidence type="ECO:0000313" key="4">
    <source>
        <dbReference type="Proteomes" id="UP000706333"/>
    </source>
</evidence>
<keyword evidence="4" id="KW-1185">Reference proteome</keyword>
<reference evidence="3" key="2">
    <citation type="journal article" date="2020" name="Microorganisms">
        <title>Osmotic Adaptation and Compatible Solute Biosynthesis of Phototrophic Bacteria as Revealed from Genome Analyses.</title>
        <authorList>
            <person name="Imhoff J.F."/>
            <person name="Rahn T."/>
            <person name="Kunzel S."/>
            <person name="Keller A."/>
            <person name="Neulinger S.C."/>
        </authorList>
    </citation>
    <scope>NUCLEOTIDE SEQUENCE</scope>
    <source>
        <strain evidence="3">LMG 28126</strain>
    </source>
</reference>
<gene>
    <name evidence="3" type="ORF">CCR87_00660</name>
</gene>
<name>A0A934TEH0_9RHOB</name>
<feature type="transmembrane region" description="Helical" evidence="2">
    <location>
        <begin position="120"/>
        <end position="138"/>
    </location>
</feature>
<sequence length="276" mass="27647">MARPPPPLPPRPRAAAPRHRADLRASRVPLAGLVAMGAIWGALAAVMPDLRLRTQASDAQLGAAFLAAALVAVVAMLGAPRLGRWLDGWGRARAVAPVVTTAAMVGAAVLPGLVTQVWHLALALAVLAAASAVVDVLMNGRVAALEATRARPLMNLNHAGYSLSFFAAAVLTGVARDAGAGPVLVLGGLAVALAPLVALTVERRPAMVAAAPAGAPVPLAPVAGLWLLVALGGGVMMLASLLEAGTETWSALHLERTLGAGPATGALGPAMLGLCM</sequence>
<accession>A0A934TEH0</accession>
<comment type="caution">
    <text evidence="3">The sequence shown here is derived from an EMBL/GenBank/DDBJ whole genome shotgun (WGS) entry which is preliminary data.</text>
</comment>
<feature type="non-terminal residue" evidence="3">
    <location>
        <position position="276"/>
    </location>
</feature>
<feature type="transmembrane region" description="Helical" evidence="2">
    <location>
        <begin position="159"/>
        <end position="175"/>
    </location>
</feature>
<feature type="region of interest" description="Disordered" evidence="1">
    <location>
        <begin position="1"/>
        <end position="20"/>
    </location>
</feature>
<reference evidence="3" key="1">
    <citation type="submission" date="2017-05" db="EMBL/GenBank/DDBJ databases">
        <authorList>
            <person name="Imhoff J.F."/>
            <person name="Rahn T."/>
            <person name="Kuenzel S."/>
            <person name="Neulinger S.C."/>
        </authorList>
    </citation>
    <scope>NUCLEOTIDE SEQUENCE</scope>
    <source>
        <strain evidence="3">LMG 28126</strain>
    </source>
</reference>
<dbReference type="AlphaFoldDB" id="A0A934TEH0"/>
<evidence type="ECO:0008006" key="5">
    <source>
        <dbReference type="Google" id="ProtNLM"/>
    </source>
</evidence>